<evidence type="ECO:0000313" key="2">
    <source>
        <dbReference type="Proteomes" id="UP000322545"/>
    </source>
</evidence>
<dbReference type="AlphaFoldDB" id="A0A1M7DW24"/>
<dbReference type="EMBL" id="FRCB01000003">
    <property type="protein sequence ID" value="SHL83721.1"/>
    <property type="molecule type" value="Genomic_DNA"/>
</dbReference>
<organism evidence="1 2">
    <name type="scientific">Roseovarius litoreus</name>
    <dbReference type="NCBI Taxonomy" id="1155722"/>
    <lineage>
        <taxon>Bacteria</taxon>
        <taxon>Pseudomonadati</taxon>
        <taxon>Pseudomonadota</taxon>
        <taxon>Alphaproteobacteria</taxon>
        <taxon>Rhodobacterales</taxon>
        <taxon>Roseobacteraceae</taxon>
        <taxon>Roseovarius</taxon>
    </lineage>
</organism>
<reference evidence="1 2" key="1">
    <citation type="submission" date="2016-11" db="EMBL/GenBank/DDBJ databases">
        <authorList>
            <person name="Varghese N."/>
            <person name="Submissions S."/>
        </authorList>
    </citation>
    <scope>NUCLEOTIDE SEQUENCE [LARGE SCALE GENOMIC DNA]</scope>
    <source>
        <strain evidence="1 2">DSM 28249</strain>
    </source>
</reference>
<protein>
    <submittedName>
        <fullName evidence="1">Uncharacterized protein</fullName>
    </submittedName>
</protein>
<name>A0A1M7DW24_9RHOB</name>
<gene>
    <name evidence="1" type="ORF">SAMN05443432_10389</name>
</gene>
<dbReference type="InterPro" id="IPR036390">
    <property type="entry name" value="WH_DNA-bd_sf"/>
</dbReference>
<sequence>MVESTLLSAMARLRIALRTLEADLGMGDLSPAELDALAATVQLLEEKEHFKAADLANHPLLDQISRASKYRVIQSLETRGLLTTVQHNGRKRYVLSAVQA</sequence>
<evidence type="ECO:0000313" key="1">
    <source>
        <dbReference type="EMBL" id="SHL83721.1"/>
    </source>
</evidence>
<dbReference type="Proteomes" id="UP000322545">
    <property type="component" value="Unassembled WGS sequence"/>
</dbReference>
<keyword evidence="2" id="KW-1185">Reference proteome</keyword>
<dbReference type="SUPFAM" id="SSF46785">
    <property type="entry name" value="Winged helix' DNA-binding domain"/>
    <property type="match status" value="1"/>
</dbReference>
<accession>A0A1M7DW24</accession>
<proteinExistence type="predicted"/>